<protein>
    <submittedName>
        <fullName evidence="2">Uncharacterized protein</fullName>
    </submittedName>
</protein>
<evidence type="ECO:0000313" key="3">
    <source>
        <dbReference type="Proteomes" id="UP000663881"/>
    </source>
</evidence>
<feature type="non-terminal residue" evidence="2">
    <location>
        <position position="55"/>
    </location>
</feature>
<evidence type="ECO:0000313" key="2">
    <source>
        <dbReference type="EMBL" id="CAF4402895.1"/>
    </source>
</evidence>
<accession>A0A820PDC6</accession>
<sequence>MKDEEQQMEKTIEVPNQNETETFISENDVSNDEWTRPNNLNFPWALIDLITNSKE</sequence>
<evidence type="ECO:0000256" key="1">
    <source>
        <dbReference type="SAM" id="MobiDB-lite"/>
    </source>
</evidence>
<dbReference type="AlphaFoldDB" id="A0A820PDC6"/>
<feature type="compositionally biased region" description="Basic and acidic residues" evidence="1">
    <location>
        <begin position="1"/>
        <end position="12"/>
    </location>
</feature>
<proteinExistence type="predicted"/>
<dbReference type="EMBL" id="CAJOAY010028009">
    <property type="protein sequence ID" value="CAF4402895.1"/>
    <property type="molecule type" value="Genomic_DNA"/>
</dbReference>
<organism evidence="2 3">
    <name type="scientific">Adineta steineri</name>
    <dbReference type="NCBI Taxonomy" id="433720"/>
    <lineage>
        <taxon>Eukaryota</taxon>
        <taxon>Metazoa</taxon>
        <taxon>Spiralia</taxon>
        <taxon>Gnathifera</taxon>
        <taxon>Rotifera</taxon>
        <taxon>Eurotatoria</taxon>
        <taxon>Bdelloidea</taxon>
        <taxon>Adinetida</taxon>
        <taxon>Adinetidae</taxon>
        <taxon>Adineta</taxon>
    </lineage>
</organism>
<reference evidence="2" key="1">
    <citation type="submission" date="2021-02" db="EMBL/GenBank/DDBJ databases">
        <authorList>
            <person name="Nowell W R."/>
        </authorList>
    </citation>
    <scope>NUCLEOTIDE SEQUENCE</scope>
</reference>
<feature type="compositionally biased region" description="Polar residues" evidence="1">
    <location>
        <begin position="14"/>
        <end position="28"/>
    </location>
</feature>
<feature type="region of interest" description="Disordered" evidence="1">
    <location>
        <begin position="1"/>
        <end position="37"/>
    </location>
</feature>
<comment type="caution">
    <text evidence="2">The sequence shown here is derived from an EMBL/GenBank/DDBJ whole genome shotgun (WGS) entry which is preliminary data.</text>
</comment>
<gene>
    <name evidence="2" type="ORF">OKA104_LOCUS51497</name>
</gene>
<dbReference type="Proteomes" id="UP000663881">
    <property type="component" value="Unassembled WGS sequence"/>
</dbReference>
<name>A0A820PDC6_9BILA</name>